<dbReference type="Proteomes" id="UP000056252">
    <property type="component" value="Chromosome"/>
</dbReference>
<feature type="chain" id="PRO_5006601766" evidence="1">
    <location>
        <begin position="21"/>
        <end position="145"/>
    </location>
</feature>
<reference evidence="3" key="1">
    <citation type="submission" date="2015-11" db="EMBL/GenBank/DDBJ databases">
        <authorList>
            <person name="Holder M.E."/>
            <person name="Ajami N.J."/>
            <person name="Petrosino J.F."/>
        </authorList>
    </citation>
    <scope>NUCLEOTIDE SEQUENCE [LARGE SCALE GENOMIC DNA]</scope>
    <source>
        <strain evidence="3">F0113</strain>
    </source>
</reference>
<dbReference type="KEGG" id="peo:AS203_05140"/>
<accession>A0A0S2KJP6</accession>
<evidence type="ECO:0000313" key="3">
    <source>
        <dbReference type="Proteomes" id="UP000056252"/>
    </source>
</evidence>
<dbReference type="EMBL" id="CP013195">
    <property type="protein sequence ID" value="ALO48539.1"/>
    <property type="molecule type" value="Genomic_DNA"/>
</dbReference>
<dbReference type="STRING" id="76123.AS203_05140"/>
<feature type="signal peptide" evidence="1">
    <location>
        <begin position="1"/>
        <end position="20"/>
    </location>
</feature>
<keyword evidence="1" id="KW-0732">Signal</keyword>
<proteinExistence type="predicted"/>
<dbReference type="RefSeq" id="WP_025065522.1">
    <property type="nucleotide sequence ID" value="NZ_CP013195.1"/>
</dbReference>
<protein>
    <submittedName>
        <fullName evidence="2">Uncharacterized protein</fullName>
    </submittedName>
</protein>
<organism evidence="2 3">
    <name type="scientific">Hoylesella enoeca</name>
    <dbReference type="NCBI Taxonomy" id="76123"/>
    <lineage>
        <taxon>Bacteria</taxon>
        <taxon>Pseudomonadati</taxon>
        <taxon>Bacteroidota</taxon>
        <taxon>Bacteroidia</taxon>
        <taxon>Bacteroidales</taxon>
        <taxon>Prevotellaceae</taxon>
        <taxon>Hoylesella</taxon>
    </lineage>
</organism>
<dbReference type="InterPro" id="IPR046090">
    <property type="entry name" value="DUF6108"/>
</dbReference>
<gene>
    <name evidence="2" type="ORF">AS203_05140</name>
</gene>
<name>A0A0S2KJP6_9BACT</name>
<dbReference type="OrthoDB" id="1029782at2"/>
<sequence length="145" mass="16347">MKHRIFLTIVLGLLALVGHAQQGLSVNALFTGKIVPREEMVEVRVKGRAISKYGLQFYHSVRFKANEQQRKAADELVERDRKLATGTEQTNRKGTATLIMSLPQQHGLYRYLCYLTQTKGRLATVTVVYMEGSVASIAELRKLIN</sequence>
<dbReference type="AlphaFoldDB" id="A0A0S2KJP6"/>
<evidence type="ECO:0000256" key="1">
    <source>
        <dbReference type="SAM" id="SignalP"/>
    </source>
</evidence>
<evidence type="ECO:0000313" key="2">
    <source>
        <dbReference type="EMBL" id="ALO48539.1"/>
    </source>
</evidence>
<keyword evidence="3" id="KW-1185">Reference proteome</keyword>
<dbReference type="Pfam" id="PF19603">
    <property type="entry name" value="DUF6108"/>
    <property type="match status" value="1"/>
</dbReference>
<dbReference type="eggNOG" id="ENOG5032SKC">
    <property type="taxonomic scope" value="Bacteria"/>
</dbReference>